<reference evidence="20" key="1">
    <citation type="journal article" date="2010" name="Science">
        <title>The genome of the Western clawed frog Xenopus tropicalis.</title>
        <authorList>
            <person name="Hellsten U."/>
            <person name="Harland R.M."/>
            <person name="Gilchrist M.J."/>
            <person name="Hendrix D."/>
            <person name="Jurka J."/>
            <person name="Kapitonov V."/>
            <person name="Ovcharenko I."/>
            <person name="Putnam N.H."/>
            <person name="Shu S."/>
            <person name="Taher L."/>
            <person name="Blitz I.L."/>
            <person name="Blumberg B."/>
            <person name="Dichmann D.S."/>
            <person name="Dubchak I."/>
            <person name="Amaya E."/>
            <person name="Detter J.C."/>
            <person name="Fletcher R."/>
            <person name="Gerhard D.S."/>
            <person name="Goodstein D."/>
            <person name="Graves T."/>
            <person name="Grigoriev I.V."/>
            <person name="Grimwood J."/>
            <person name="Kawashima T."/>
            <person name="Lindquist E."/>
            <person name="Lucas S.M."/>
            <person name="Mead P.E."/>
            <person name="Mitros T."/>
            <person name="Ogino H."/>
            <person name="Ohta Y."/>
            <person name="Poliakov A.V."/>
            <person name="Pollet N."/>
            <person name="Robert J."/>
            <person name="Salamov A."/>
            <person name="Sater A.K."/>
            <person name="Schmutz J."/>
            <person name="Terry A."/>
            <person name="Vize P.D."/>
            <person name="Warren W.C."/>
            <person name="Wells D."/>
            <person name="Wills A."/>
            <person name="Wilson R.K."/>
            <person name="Zimmerman L.B."/>
            <person name="Zorn A.M."/>
            <person name="Grainger R."/>
            <person name="Grammer T."/>
            <person name="Khokha M.K."/>
            <person name="Richardson P.M."/>
            <person name="Rokhsar D.S."/>
        </authorList>
    </citation>
    <scope>NUCLEOTIDE SEQUENCE [LARGE SCALE GENOMIC DNA]</scope>
    <source>
        <strain evidence="20">Nigerian</strain>
    </source>
</reference>
<evidence type="ECO:0000256" key="7">
    <source>
        <dbReference type="ARBA" id="ARBA00022842"/>
    </source>
</evidence>
<evidence type="ECO:0000256" key="2">
    <source>
        <dbReference type="ARBA" id="ARBA00009749"/>
    </source>
</evidence>
<dbReference type="Ensembl" id="ENSXETT00000018476">
    <property type="protein sequence ID" value="ENSXETP00000018476"/>
    <property type="gene ID" value="ENSXETG00000008437"/>
</dbReference>
<feature type="compositionally biased region" description="Basic and acidic residues" evidence="18">
    <location>
        <begin position="115"/>
        <end position="131"/>
    </location>
</feature>
<comment type="catalytic activity">
    <reaction evidence="11">
        <text>Mg(2+)(in) = Mg(2+)(out)</text>
        <dbReference type="Rhea" id="RHEA:29827"/>
        <dbReference type="ChEBI" id="CHEBI:18420"/>
    </reaction>
</comment>
<evidence type="ECO:0000256" key="14">
    <source>
        <dbReference type="ARBA" id="ARBA00036245"/>
    </source>
</evidence>
<dbReference type="Gene3D" id="1.10.357.20">
    <property type="entry name" value="SLC41 divalent cation transporters, integral membrane domain"/>
    <property type="match status" value="2"/>
</dbReference>
<comment type="catalytic activity">
    <reaction evidence="15">
        <text>Ni(2+)(in) = Ni(2+)(out)</text>
        <dbReference type="Rhea" id="RHEA:29831"/>
        <dbReference type="ChEBI" id="CHEBI:49786"/>
    </reaction>
</comment>
<protein>
    <recommendedName>
        <fullName evidence="17">Solute carrier family 41 member</fullName>
    </recommendedName>
</protein>
<evidence type="ECO:0000256" key="6">
    <source>
        <dbReference type="ARBA" id="ARBA00022737"/>
    </source>
</evidence>
<feature type="transmembrane region" description="Helical" evidence="17">
    <location>
        <begin position="173"/>
        <end position="190"/>
    </location>
</feature>
<feature type="transmembrane region" description="Helical" evidence="17">
    <location>
        <begin position="226"/>
        <end position="245"/>
    </location>
</feature>
<dbReference type="InterPro" id="IPR006667">
    <property type="entry name" value="SLC41_membr_dom"/>
</dbReference>
<feature type="domain" description="SLC41A/MgtE integral membrane" evidence="19">
    <location>
        <begin position="394"/>
        <end position="536"/>
    </location>
</feature>
<feature type="transmembrane region" description="Helical" evidence="17">
    <location>
        <begin position="521"/>
        <end position="544"/>
    </location>
</feature>
<dbReference type="AlphaFoldDB" id="F7DBY9"/>
<dbReference type="PANTHER" id="PTHR16228">
    <property type="entry name" value="DIVALENT CATION TRANSPORTER SOLUTE CARRIER FAMILY 41"/>
    <property type="match status" value="1"/>
</dbReference>
<evidence type="ECO:0000256" key="11">
    <source>
        <dbReference type="ARBA" id="ARBA00034269"/>
    </source>
</evidence>
<feature type="transmembrane region" description="Helical" evidence="17">
    <location>
        <begin position="390"/>
        <end position="407"/>
    </location>
</feature>
<evidence type="ECO:0000259" key="19">
    <source>
        <dbReference type="Pfam" id="PF01769"/>
    </source>
</evidence>
<keyword evidence="5 17" id="KW-0812">Transmembrane</keyword>
<comment type="catalytic activity">
    <reaction evidence="14">
        <text>Co(2+)(in) = Co(2+)(out)</text>
        <dbReference type="Rhea" id="RHEA:28578"/>
        <dbReference type="ChEBI" id="CHEBI:48828"/>
    </reaction>
</comment>
<dbReference type="FunFam" id="1.10.357.20:FF:000002">
    <property type="entry name" value="Solute carrier family 41, member 2"/>
    <property type="match status" value="1"/>
</dbReference>
<organism evidence="20">
    <name type="scientific">Xenopus tropicalis</name>
    <name type="common">Western clawed frog</name>
    <name type="synonym">Silurana tropicalis</name>
    <dbReference type="NCBI Taxonomy" id="8364"/>
    <lineage>
        <taxon>Eukaryota</taxon>
        <taxon>Metazoa</taxon>
        <taxon>Chordata</taxon>
        <taxon>Craniata</taxon>
        <taxon>Vertebrata</taxon>
        <taxon>Euteleostomi</taxon>
        <taxon>Amphibia</taxon>
        <taxon>Batrachia</taxon>
        <taxon>Anura</taxon>
        <taxon>Pipoidea</taxon>
        <taxon>Pipidae</taxon>
        <taxon>Xenopodinae</taxon>
        <taxon>Xenopus</taxon>
        <taxon>Silurana</taxon>
    </lineage>
</organism>
<feature type="region of interest" description="Disordered" evidence="18">
    <location>
        <begin position="111"/>
        <end position="131"/>
    </location>
</feature>
<dbReference type="SUPFAM" id="SSF161093">
    <property type="entry name" value="MgtE membrane domain-like"/>
    <property type="match status" value="2"/>
</dbReference>
<dbReference type="GO" id="GO:0005886">
    <property type="term" value="C:plasma membrane"/>
    <property type="evidence" value="ECO:0007669"/>
    <property type="project" value="UniProtKB-SubCell"/>
</dbReference>
<dbReference type="InterPro" id="IPR045349">
    <property type="entry name" value="SLC41A1-3"/>
</dbReference>
<evidence type="ECO:0000256" key="16">
    <source>
        <dbReference type="ARBA" id="ARBA00046252"/>
    </source>
</evidence>
<accession>F7DBY9</accession>
<keyword evidence="3 17" id="KW-0813">Transport</keyword>
<feature type="transmembrane region" description="Helical" evidence="17">
    <location>
        <begin position="327"/>
        <end position="348"/>
    </location>
</feature>
<dbReference type="Pfam" id="PF01769">
    <property type="entry name" value="MgtE"/>
    <property type="match status" value="2"/>
</dbReference>
<sequence length="553" mass="59767">RVYCKKNNESPVNWKVNAIQSDKFLSLLLSMVPVVCQKGQEERIKKVNGMTPIGYGFNIRTDQHLEYHNFSEPSYHGNGPHCSSLCSTNYDFDGYDYCDGIDASETDAMLQDSRTSADGDKDAPVEGSKKQTKESSIAMALQILLPFLLAGFGTVSAGMVLDIVQHWEVFKNLTEVFILVPALLGLKGNLEMTLASRLSTAVNVGKMDSPIEKWNLIIGNLALKQVQATVVGFLAAVAAVILGWIPEGKYQLDHAVLLCSSSVATAFIASLLQGIIMVGVIVGSKKTGINPDNVATPIAASFGDLITLAILAWISQGLYNCLGSYSFVSLLVGAFFLAMTPVWIVIASKHPATRTVLRSGWEPVITAMLISSIGGLILDTTVSDPNLVGIVVYTPVINGIGGNLVAIQASRISTYLHLHSIPGELPEDAKGCYHPCRTFCGTGVNNKSAQVLLSLVIPGHLIFLYTIYLMKSGHTSLTPIFIAVYLVAALLQVFALLWIADWMVHHIWRKGKDPDSFSIPYLTALGDLLGTALLAVSFHILWLIGDRDGDVGD</sequence>
<keyword evidence="10 17" id="KW-0472">Membrane</keyword>
<dbReference type="Xenbase" id="XB-GENE-983383">
    <property type="gene designation" value="gnpda2"/>
</dbReference>
<keyword evidence="9 17" id="KW-0406">Ion transport</keyword>
<comment type="function">
    <text evidence="16">Acts as a plasma-membrane magnesium transporter. Can also mediate the transport of other divalent metal cations in an order of Ba(2+) &gt; Ni(2+) &gt; Co(2+) &gt; Fe(2+) &gt; Mn(2+).</text>
</comment>
<dbReference type="InterPro" id="IPR036739">
    <property type="entry name" value="SLC41_membr_dom_sf"/>
</dbReference>
<gene>
    <name evidence="20" type="primary">gnpda2</name>
</gene>
<evidence type="ECO:0000256" key="8">
    <source>
        <dbReference type="ARBA" id="ARBA00022989"/>
    </source>
</evidence>
<comment type="function">
    <text evidence="17">Acts as a magnesium transporter.</text>
</comment>
<evidence type="ECO:0000256" key="12">
    <source>
        <dbReference type="ARBA" id="ARBA00036173"/>
    </source>
</evidence>
<reference evidence="20" key="2">
    <citation type="submission" date="2011-06" db="UniProtKB">
        <authorList>
            <consortium name="Ensembl"/>
        </authorList>
    </citation>
    <scope>IDENTIFICATION</scope>
</reference>
<evidence type="ECO:0000256" key="1">
    <source>
        <dbReference type="ARBA" id="ARBA00004651"/>
    </source>
</evidence>
<dbReference type="FunFam" id="1.10.357.20:FF:000001">
    <property type="entry name" value="Solute carrier family 41 member 2"/>
    <property type="match status" value="1"/>
</dbReference>
<evidence type="ECO:0000313" key="20">
    <source>
        <dbReference type="Ensembl" id="ENSXETP00000018476"/>
    </source>
</evidence>
<keyword evidence="8 17" id="KW-1133">Transmembrane helix</keyword>
<feature type="transmembrane region" description="Helical" evidence="17">
    <location>
        <begin position="257"/>
        <end position="282"/>
    </location>
</feature>
<evidence type="ECO:0000256" key="3">
    <source>
        <dbReference type="ARBA" id="ARBA00022448"/>
    </source>
</evidence>
<evidence type="ECO:0000256" key="15">
    <source>
        <dbReference type="ARBA" id="ARBA00036293"/>
    </source>
</evidence>
<dbReference type="GO" id="GO:0022890">
    <property type="term" value="F:inorganic cation transmembrane transporter activity"/>
    <property type="evidence" value="ECO:0007669"/>
    <property type="project" value="UniProtKB-UniRule"/>
</dbReference>
<comment type="catalytic activity">
    <reaction evidence="12">
        <text>Mn(2+)(in) = Mn(2+)(out)</text>
        <dbReference type="Rhea" id="RHEA:28699"/>
        <dbReference type="ChEBI" id="CHEBI:29035"/>
    </reaction>
</comment>
<keyword evidence="6" id="KW-0677">Repeat</keyword>
<feature type="transmembrane region" description="Helical" evidence="17">
    <location>
        <begin position="360"/>
        <end position="378"/>
    </location>
</feature>
<feature type="domain" description="SLC41A/MgtE integral membrane" evidence="19">
    <location>
        <begin position="180"/>
        <end position="313"/>
    </location>
</feature>
<name>F7DBY9_XENTR</name>
<feature type="transmembrane region" description="Helical" evidence="17">
    <location>
        <begin position="294"/>
        <end position="315"/>
    </location>
</feature>
<dbReference type="GO" id="GO:0030001">
    <property type="term" value="P:metal ion transport"/>
    <property type="evidence" value="ECO:0007669"/>
    <property type="project" value="UniProtKB-UniRule"/>
</dbReference>
<dbReference type="GO" id="GO:0008324">
    <property type="term" value="F:monoatomic cation transmembrane transporter activity"/>
    <property type="evidence" value="ECO:0007669"/>
    <property type="project" value="UniProtKB-UniRule"/>
</dbReference>
<evidence type="ECO:0000256" key="17">
    <source>
        <dbReference type="RuleBase" id="RU369007"/>
    </source>
</evidence>
<evidence type="ECO:0000256" key="13">
    <source>
        <dbReference type="ARBA" id="ARBA00036243"/>
    </source>
</evidence>
<dbReference type="GeneTree" id="ENSGT00390000014316"/>
<keyword evidence="7 17" id="KW-0460">Magnesium</keyword>
<dbReference type="Bgee" id="ENSXETG00000008437">
    <property type="expression patterns" value="Expressed in testis and 12 other cell types or tissues"/>
</dbReference>
<evidence type="ECO:0000256" key="10">
    <source>
        <dbReference type="ARBA" id="ARBA00023136"/>
    </source>
</evidence>
<evidence type="ECO:0000256" key="9">
    <source>
        <dbReference type="ARBA" id="ARBA00023065"/>
    </source>
</evidence>
<comment type="similarity">
    <text evidence="2 17">Belongs to the SLC41A transporter family.</text>
</comment>
<comment type="catalytic activity">
    <reaction evidence="13">
        <text>Fe(2+)(in) = Fe(2+)(out)</text>
        <dbReference type="Rhea" id="RHEA:28486"/>
        <dbReference type="ChEBI" id="CHEBI:29033"/>
    </reaction>
</comment>
<proteinExistence type="inferred from homology"/>
<feature type="transmembrane region" description="Helical" evidence="17">
    <location>
        <begin position="137"/>
        <end position="161"/>
    </location>
</feature>
<comment type="subcellular location">
    <subcellularLocation>
        <location evidence="1">Cell membrane</location>
        <topology evidence="1">Multi-pass membrane protein</topology>
    </subcellularLocation>
    <subcellularLocation>
        <location evidence="17">Membrane</location>
        <topology evidence="17">Multi-pass membrane protein</topology>
    </subcellularLocation>
</comment>
<evidence type="ECO:0000256" key="5">
    <source>
        <dbReference type="ARBA" id="ARBA00022692"/>
    </source>
</evidence>
<keyword evidence="4" id="KW-1003">Cell membrane</keyword>
<feature type="transmembrane region" description="Helical" evidence="17">
    <location>
        <begin position="451"/>
        <end position="468"/>
    </location>
</feature>
<feature type="transmembrane region" description="Helical" evidence="17">
    <location>
        <begin position="480"/>
        <end position="500"/>
    </location>
</feature>
<evidence type="ECO:0000256" key="18">
    <source>
        <dbReference type="SAM" id="MobiDB-lite"/>
    </source>
</evidence>
<evidence type="ECO:0000256" key="4">
    <source>
        <dbReference type="ARBA" id="ARBA00022475"/>
    </source>
</evidence>
<dbReference type="PANTHER" id="PTHR16228:SF25">
    <property type="entry name" value="SOLUTE CARRIER FAMILY 41 MEMBER 2"/>
    <property type="match status" value="1"/>
</dbReference>